<proteinExistence type="predicted"/>
<feature type="compositionally biased region" description="Pro residues" evidence="1">
    <location>
        <begin position="126"/>
        <end position="139"/>
    </location>
</feature>
<evidence type="ECO:0000256" key="1">
    <source>
        <dbReference type="SAM" id="MobiDB-lite"/>
    </source>
</evidence>
<evidence type="ECO:0000313" key="3">
    <source>
        <dbReference type="Proteomes" id="UP000598297"/>
    </source>
</evidence>
<protein>
    <submittedName>
        <fullName evidence="2">Nucleopolyhedrovirus P10 family protein</fullName>
    </submittedName>
</protein>
<dbReference type="OrthoDB" id="4338350at2"/>
<dbReference type="Proteomes" id="UP000598297">
    <property type="component" value="Unassembled WGS sequence"/>
</dbReference>
<evidence type="ECO:0000313" key="2">
    <source>
        <dbReference type="EMBL" id="NBE56596.1"/>
    </source>
</evidence>
<gene>
    <name evidence="2" type="ORF">GUY60_35245</name>
</gene>
<accession>A0A964UXX9</accession>
<dbReference type="AlphaFoldDB" id="A0A964UXX9"/>
<comment type="caution">
    <text evidence="2">The sequence shown here is derived from an EMBL/GenBank/DDBJ whole genome shotgun (WGS) entry which is preliminary data.</text>
</comment>
<organism evidence="2 3">
    <name type="scientific">Streptomyces boluensis</name>
    <dbReference type="NCBI Taxonomy" id="1775135"/>
    <lineage>
        <taxon>Bacteria</taxon>
        <taxon>Bacillati</taxon>
        <taxon>Actinomycetota</taxon>
        <taxon>Actinomycetes</taxon>
        <taxon>Kitasatosporales</taxon>
        <taxon>Streptomycetaceae</taxon>
        <taxon>Streptomyces</taxon>
    </lineage>
</organism>
<reference evidence="2" key="1">
    <citation type="submission" date="2020-01" db="EMBL/GenBank/DDBJ databases">
        <title>Whole-genome analyses of novel actinobacteria.</title>
        <authorList>
            <person name="Sahin N."/>
        </authorList>
    </citation>
    <scope>NUCLEOTIDE SEQUENCE</scope>
    <source>
        <strain evidence="2">YC537</strain>
    </source>
</reference>
<keyword evidence="3" id="KW-1185">Reference proteome</keyword>
<feature type="region of interest" description="Disordered" evidence="1">
    <location>
        <begin position="122"/>
        <end position="147"/>
    </location>
</feature>
<sequence>MREQLRYGRLLPLGAAADGAWITERAAAGLLRAAGDGVTGVRVGTLRLALADPDAAGEPAVPPPPSALPPGPLRIEAELAATGGRPLRSTAELVRTALATAAADRLGLVVAEVDLRVTELLDADPSPEPQAPAERPAPPSDESATARAVRAVPGVAGLDSVHEEHHPATPHALPAPHVRVDLTVAPGHRALDVAGAVRTAVTGSARTDRPTVSVVVTGAAG</sequence>
<dbReference type="EMBL" id="JAAAHS010000529">
    <property type="protein sequence ID" value="NBE56596.1"/>
    <property type="molecule type" value="Genomic_DNA"/>
</dbReference>
<name>A0A964UXX9_9ACTN</name>